<evidence type="ECO:0000313" key="3">
    <source>
        <dbReference type="Proteomes" id="UP001500782"/>
    </source>
</evidence>
<proteinExistence type="predicted"/>
<dbReference type="EMBL" id="BAAADJ010000064">
    <property type="protein sequence ID" value="GAA0345717.1"/>
    <property type="molecule type" value="Genomic_DNA"/>
</dbReference>
<comment type="caution">
    <text evidence="2">The sequence shown here is derived from an EMBL/GenBank/DDBJ whole genome shotgun (WGS) entry which is preliminary data.</text>
</comment>
<keyword evidence="1" id="KW-1133">Transmembrane helix</keyword>
<name>A0ABN0WT64_9BACI</name>
<feature type="transmembrane region" description="Helical" evidence="1">
    <location>
        <begin position="7"/>
        <end position="24"/>
    </location>
</feature>
<keyword evidence="3" id="KW-1185">Reference proteome</keyword>
<keyword evidence="1" id="KW-0812">Transmembrane</keyword>
<sequence>MKAYKKWLYLLVFAFIFTFTSFYIELNSKTEESFTYFPPDPAARYNSGYTTLTLGNKSDDGPYQLTWKSQSALDQKAIYRQDVSLLYEGGLLKGKMAEWKQNVSNLMQESTLFFQDSQLIQAVGFHFSEIHRGEKIGGAQKLSGDFIYVIDSKFSPFKSFRHPENEEDEKWKHTLDQVTKDRLTKSWNTAIQRYGIPKERFDSYTLFQLTQYNDQPLPGFTLLETKKLTGRLWEGLYKNYLLGIRKSDGSTEDAMDSVLPLILIAKDKTHLFVVTETKSGESIILRQQLDLTH</sequence>
<accession>A0ABN0WT64</accession>
<dbReference type="Proteomes" id="UP001500782">
    <property type="component" value="Unassembled WGS sequence"/>
</dbReference>
<evidence type="ECO:0000313" key="2">
    <source>
        <dbReference type="EMBL" id="GAA0345717.1"/>
    </source>
</evidence>
<evidence type="ECO:0000256" key="1">
    <source>
        <dbReference type="SAM" id="Phobius"/>
    </source>
</evidence>
<reference evidence="2 3" key="1">
    <citation type="journal article" date="2019" name="Int. J. Syst. Evol. Microbiol.">
        <title>The Global Catalogue of Microorganisms (GCM) 10K type strain sequencing project: providing services to taxonomists for standard genome sequencing and annotation.</title>
        <authorList>
            <consortium name="The Broad Institute Genomics Platform"/>
            <consortium name="The Broad Institute Genome Sequencing Center for Infectious Disease"/>
            <person name="Wu L."/>
            <person name="Ma J."/>
        </authorList>
    </citation>
    <scope>NUCLEOTIDE SEQUENCE [LARGE SCALE GENOMIC DNA]</scope>
    <source>
        <strain evidence="2 3">JCM 9731</strain>
    </source>
</reference>
<dbReference type="RefSeq" id="WP_343803347.1">
    <property type="nucleotide sequence ID" value="NZ_BAAADJ010000064.1"/>
</dbReference>
<gene>
    <name evidence="2" type="ORF">GCM10008967_40170</name>
</gene>
<protein>
    <submittedName>
        <fullName evidence="2">Uncharacterized protein</fullName>
    </submittedName>
</protein>
<organism evidence="2 3">
    <name type="scientific">Bacillus carboniphilus</name>
    <dbReference type="NCBI Taxonomy" id="86663"/>
    <lineage>
        <taxon>Bacteria</taxon>
        <taxon>Bacillati</taxon>
        <taxon>Bacillota</taxon>
        <taxon>Bacilli</taxon>
        <taxon>Bacillales</taxon>
        <taxon>Bacillaceae</taxon>
        <taxon>Bacillus</taxon>
    </lineage>
</organism>
<keyword evidence="1" id="KW-0472">Membrane</keyword>